<evidence type="ECO:0000313" key="1">
    <source>
        <dbReference type="EMBL" id="ATX61993.1"/>
    </source>
</evidence>
<geneLocation type="mitochondrion" evidence="2"/>
<name>A0A2H4QCA2_9TREE</name>
<dbReference type="AlphaFoldDB" id="A0A2H4QCA2"/>
<protein>
    <submittedName>
        <fullName evidence="2">Uncharacterized protein</fullName>
    </submittedName>
</protein>
<dbReference type="SUPFAM" id="SSF64496">
    <property type="entry name" value="DNA-binding domain of intron-encoded endonucleases"/>
    <property type="match status" value="1"/>
</dbReference>
<accession>A0A2H4QCA2</accession>
<reference evidence="2" key="1">
    <citation type="submission" date="2017-06" db="EMBL/GenBank/DDBJ databases">
        <title>Intra-specific comparison of mitochondrial genome in Tremella fuciformis suggests a gene evolution hypothesis that the N-terminal was replaced by exogenetic one.</title>
        <authorList>
            <person name="Deng Y."/>
            <person name="Ming R."/>
            <person name="Xie B."/>
        </authorList>
    </citation>
    <scope>NUCLEOTIDE SEQUENCE</scope>
    <source>
        <strain evidence="1">TF07</strain>
        <strain evidence="2">TF09</strain>
    </source>
</reference>
<dbReference type="EMBL" id="MF422653">
    <property type="protein sequence ID" value="ATX62039.1"/>
    <property type="molecule type" value="Genomic_DNA"/>
</dbReference>
<proteinExistence type="predicted"/>
<dbReference type="EMBL" id="MF422651">
    <property type="protein sequence ID" value="ATX61993.1"/>
    <property type="molecule type" value="Genomic_DNA"/>
</dbReference>
<keyword evidence="2" id="KW-0496">Mitochondrion</keyword>
<gene>
    <name evidence="2" type="primary">orf144</name>
</gene>
<organism evidence="2">
    <name type="scientific">Tremella fuciformis</name>
    <dbReference type="NCBI Taxonomy" id="64657"/>
    <lineage>
        <taxon>Eukaryota</taxon>
        <taxon>Fungi</taxon>
        <taxon>Dikarya</taxon>
        <taxon>Basidiomycota</taxon>
        <taxon>Agaricomycotina</taxon>
        <taxon>Tremellomycetes</taxon>
        <taxon>Tremellales</taxon>
        <taxon>Tremellaceae</taxon>
        <taxon>Tremella</taxon>
    </lineage>
</organism>
<evidence type="ECO:0000313" key="2">
    <source>
        <dbReference type="EMBL" id="ATX62039.1"/>
    </source>
</evidence>
<sequence>MQVLDTSYNMQVYSNYGGGPNKGRTGVIRDEMFRQNASIQHLGREYSDYTNSLHRDNQLGKVLSDRTRRKMIESAGGVQVYYYSYVTESFGVFNTKVIARATLGVSLRTIGRWAESRKPKSTKVDAFKKVILGYTRITKQEVRK</sequence>